<dbReference type="HAMAP" id="MF_01281">
    <property type="entry name" value="MTA_SAH_deamin"/>
    <property type="match status" value="1"/>
</dbReference>
<dbReference type="Gene3D" id="3.20.20.140">
    <property type="entry name" value="Metal-dependent hydrolases"/>
    <property type="match status" value="1"/>
</dbReference>
<feature type="binding site" evidence="4">
    <location>
        <position position="293"/>
    </location>
    <ligand>
        <name>Zn(2+)</name>
        <dbReference type="ChEBI" id="CHEBI:29105"/>
    </ligand>
</feature>
<feature type="binding site" evidence="4">
    <location>
        <position position="178"/>
    </location>
    <ligand>
        <name>substrate</name>
    </ligand>
</feature>
<comment type="catalytic activity">
    <reaction evidence="4">
        <text>S-methyl-5'-thioadenosine + H2O + H(+) = S-methyl-5'-thioinosine + NH4(+)</text>
        <dbReference type="Rhea" id="RHEA:25025"/>
        <dbReference type="ChEBI" id="CHEBI:15377"/>
        <dbReference type="ChEBI" id="CHEBI:15378"/>
        <dbReference type="ChEBI" id="CHEBI:17509"/>
        <dbReference type="ChEBI" id="CHEBI:28938"/>
        <dbReference type="ChEBI" id="CHEBI:48595"/>
        <dbReference type="EC" id="3.5.4.31"/>
    </reaction>
</comment>
<feature type="binding site" evidence="4">
    <location>
        <position position="85"/>
    </location>
    <ligand>
        <name>substrate</name>
    </ligand>
</feature>
<keyword evidence="1 4" id="KW-0479">Metal-binding</keyword>
<feature type="binding site" evidence="4">
    <location>
        <position position="208"/>
    </location>
    <ligand>
        <name>substrate</name>
    </ligand>
</feature>
<dbReference type="EC" id="3.5.4.31" evidence="4"/>
<comment type="caution">
    <text evidence="4">Lacks conserved residue(s) required for the propagation of feature annotation.</text>
</comment>
<reference evidence="6" key="1">
    <citation type="submission" date="2022-09" db="EMBL/GenBank/DDBJ databases">
        <title>Haloadaptaus new haloarchaeum isolated from saline soil.</title>
        <authorList>
            <person name="Duran-Viseras A."/>
            <person name="Sanchez-Porro C."/>
            <person name="Ventosa A."/>
        </authorList>
    </citation>
    <scope>NUCLEOTIDE SEQUENCE</scope>
    <source>
        <strain evidence="6">F3-133</strain>
    </source>
</reference>
<proteinExistence type="inferred from homology"/>
<evidence type="ECO:0000313" key="7">
    <source>
        <dbReference type="Proteomes" id="UP001149411"/>
    </source>
</evidence>
<feature type="binding site" evidence="4">
    <location>
        <position position="58"/>
    </location>
    <ligand>
        <name>Zn(2+)</name>
        <dbReference type="ChEBI" id="CHEBI:29105"/>
    </ligand>
</feature>
<comment type="catalytic activity">
    <reaction evidence="4">
        <text>S-adenosyl-L-homocysteine + H2O + H(+) = S-inosyl-L-homocysteine + NH4(+)</text>
        <dbReference type="Rhea" id="RHEA:20716"/>
        <dbReference type="ChEBI" id="CHEBI:15377"/>
        <dbReference type="ChEBI" id="CHEBI:15378"/>
        <dbReference type="ChEBI" id="CHEBI:28938"/>
        <dbReference type="ChEBI" id="CHEBI:57856"/>
        <dbReference type="ChEBI" id="CHEBI:57985"/>
        <dbReference type="EC" id="3.5.4.28"/>
    </reaction>
</comment>
<evidence type="ECO:0000256" key="1">
    <source>
        <dbReference type="ARBA" id="ARBA00022723"/>
    </source>
</evidence>
<dbReference type="Gene3D" id="2.30.40.10">
    <property type="entry name" value="Urease, subunit C, domain 1"/>
    <property type="match status" value="1"/>
</dbReference>
<dbReference type="CDD" id="cd01298">
    <property type="entry name" value="ATZ_TRZ_like"/>
    <property type="match status" value="1"/>
</dbReference>
<keyword evidence="3 4" id="KW-0862">Zinc</keyword>
<evidence type="ECO:0000256" key="3">
    <source>
        <dbReference type="ARBA" id="ARBA00022833"/>
    </source>
</evidence>
<dbReference type="SUPFAM" id="SSF51338">
    <property type="entry name" value="Composite domain of metallo-dependent hydrolases"/>
    <property type="match status" value="1"/>
</dbReference>
<comment type="similarity">
    <text evidence="4">Belongs to the metallo-dependent hydrolases superfamily. MTA/SAH deaminase family.</text>
</comment>
<dbReference type="GO" id="GO:0050270">
    <property type="term" value="F:S-adenosylhomocysteine deaminase activity"/>
    <property type="evidence" value="ECO:0007669"/>
    <property type="project" value="UniProtKB-UniRule"/>
</dbReference>
<dbReference type="GO" id="GO:0090614">
    <property type="term" value="F:5'-methylthioadenosine deaminase activity"/>
    <property type="evidence" value="ECO:0007669"/>
    <property type="project" value="UniProtKB-UniRule"/>
</dbReference>
<evidence type="ECO:0000256" key="4">
    <source>
        <dbReference type="HAMAP-Rule" id="MF_01281"/>
    </source>
</evidence>
<dbReference type="EC" id="3.5.4.28" evidence="4"/>
<dbReference type="Pfam" id="PF01979">
    <property type="entry name" value="Amidohydro_1"/>
    <property type="match status" value="1"/>
</dbReference>
<sequence length="428" mass="45547">MELLIEDGHVYTDGEAVEADVGVRDGRIAEVGDVRDADRVLDASGCLVLPGMVNAHTHASMSLLRGYADDLPLDRWLEEHIWPIEAHLEPQDIRVGAELAAVEMIRTGTTAFADMYFGMDEVADAVDVSGLRASLGYGIITVGKDDDEAREELNEGVGFVREYDGAGDGRISTMLCPHAPYTCDEQTLREAARAARDEGVTLHTHLSETDGEVRDSVDSHAERPPAYLESLDFFDGDVYVAHGVHLDGDEIEMLANRGVGVAHCPSANMKLASGTAPVAEMLDAGMTVGIGTDGPASNNTLDMFKETRHTALVAKSREGDASVVPAREALDAATRGGAELLGTQSGVIAEGRPADIAVVDLDAPHLTPRHSLVSHAVYAANGGDVVHTVVDGEVLMEDGHVETVDAGRVTAEAEERARRLAERTEAEA</sequence>
<gene>
    <name evidence="4" type="primary">mtaD</name>
    <name evidence="6" type="ORF">EGH25_10235</name>
</gene>
<comment type="cofactor">
    <cofactor evidence="4">
        <name>Zn(2+)</name>
        <dbReference type="ChEBI" id="CHEBI:29105"/>
    </cofactor>
    <text evidence="4">Binds 1 zinc ion per subunit.</text>
</comment>
<comment type="function">
    <text evidence="4">Catalyzes the deamination of 5-methylthioadenosine and S-adenosyl-L-homocysteine into 5-methylthioinosine and S-inosyl-L-homocysteine, respectively. Is also able to deaminate adenosine.</text>
</comment>
<organism evidence="6 7">
    <name type="scientific">Halorutilus salinus</name>
    <dbReference type="NCBI Taxonomy" id="2487751"/>
    <lineage>
        <taxon>Archaea</taxon>
        <taxon>Methanobacteriati</taxon>
        <taxon>Methanobacteriota</taxon>
        <taxon>Stenosarchaea group</taxon>
        <taxon>Halobacteria</taxon>
        <taxon>Halorutilales</taxon>
        <taxon>Halorutilaceae</taxon>
        <taxon>Halorutilus</taxon>
    </lineage>
</organism>
<feature type="binding site" evidence="4">
    <location>
        <position position="205"/>
    </location>
    <ligand>
        <name>Zn(2+)</name>
        <dbReference type="ChEBI" id="CHEBI:29105"/>
    </ligand>
</feature>
<dbReference type="FunFam" id="3.20.20.140:FF:000014">
    <property type="entry name" value="5-methylthioadenosine/S-adenosylhomocysteine deaminase"/>
    <property type="match status" value="1"/>
</dbReference>
<dbReference type="InterPro" id="IPR023512">
    <property type="entry name" value="Deaminase_MtaD/DadD"/>
</dbReference>
<dbReference type="SUPFAM" id="SSF51556">
    <property type="entry name" value="Metallo-dependent hydrolases"/>
    <property type="match status" value="1"/>
</dbReference>
<dbReference type="AlphaFoldDB" id="A0A9Q4GIC5"/>
<dbReference type="RefSeq" id="WP_266088254.1">
    <property type="nucleotide sequence ID" value="NZ_RKLV01000011.1"/>
</dbReference>
<protein>
    <recommendedName>
        <fullName evidence="4">5-methylthioadenosine/S-adenosylhomocysteine deaminase</fullName>
        <shortName evidence="4">MTA/SAH deaminase</shortName>
        <ecNumber evidence="4">3.5.4.28</ecNumber>
        <ecNumber evidence="4">3.5.4.31</ecNumber>
    </recommendedName>
</protein>
<evidence type="ECO:0000313" key="6">
    <source>
        <dbReference type="EMBL" id="MCX2819725.1"/>
    </source>
</evidence>
<evidence type="ECO:0000256" key="2">
    <source>
        <dbReference type="ARBA" id="ARBA00022801"/>
    </source>
</evidence>
<keyword evidence="7" id="KW-1185">Reference proteome</keyword>
<dbReference type="InterPro" id="IPR050287">
    <property type="entry name" value="MTA/SAH_deaminase"/>
</dbReference>
<dbReference type="PANTHER" id="PTHR43794:SF11">
    <property type="entry name" value="AMIDOHYDROLASE-RELATED DOMAIN-CONTAINING PROTEIN"/>
    <property type="match status" value="1"/>
</dbReference>
<comment type="caution">
    <text evidence="6">The sequence shown here is derived from an EMBL/GenBank/DDBJ whole genome shotgun (WGS) entry which is preliminary data.</text>
</comment>
<dbReference type="InterPro" id="IPR032466">
    <property type="entry name" value="Metal_Hydrolase"/>
</dbReference>
<dbReference type="InterPro" id="IPR011059">
    <property type="entry name" value="Metal-dep_hydrolase_composite"/>
</dbReference>
<evidence type="ECO:0000259" key="5">
    <source>
        <dbReference type="Pfam" id="PF01979"/>
    </source>
</evidence>
<keyword evidence="2 4" id="KW-0378">Hydrolase</keyword>
<name>A0A9Q4GIC5_9EURY</name>
<feature type="binding site" evidence="4">
    <location>
        <position position="293"/>
    </location>
    <ligand>
        <name>substrate</name>
    </ligand>
</feature>
<dbReference type="GO" id="GO:0046872">
    <property type="term" value="F:metal ion binding"/>
    <property type="evidence" value="ECO:0007669"/>
    <property type="project" value="UniProtKB-KW"/>
</dbReference>
<accession>A0A9Q4GIC5</accession>
<feature type="binding site" evidence="4">
    <location>
        <position position="56"/>
    </location>
    <ligand>
        <name>Zn(2+)</name>
        <dbReference type="ChEBI" id="CHEBI:29105"/>
    </ligand>
</feature>
<dbReference type="EMBL" id="RKLV01000011">
    <property type="protein sequence ID" value="MCX2819725.1"/>
    <property type="molecule type" value="Genomic_DNA"/>
</dbReference>
<feature type="domain" description="Amidohydrolase-related" evidence="5">
    <location>
        <begin position="47"/>
        <end position="394"/>
    </location>
</feature>
<dbReference type="PANTHER" id="PTHR43794">
    <property type="entry name" value="AMINOHYDROLASE SSNA-RELATED"/>
    <property type="match status" value="1"/>
</dbReference>
<dbReference type="Proteomes" id="UP001149411">
    <property type="component" value="Unassembled WGS sequence"/>
</dbReference>
<dbReference type="InterPro" id="IPR006680">
    <property type="entry name" value="Amidohydro-rel"/>
</dbReference>